<keyword evidence="11" id="KW-1185">Reference proteome</keyword>
<comment type="caution">
    <text evidence="10">The sequence shown here is derived from an EMBL/GenBank/DDBJ whole genome shotgun (WGS) entry which is preliminary data.</text>
</comment>
<keyword evidence="3" id="KW-0812">Transmembrane</keyword>
<keyword evidence="4" id="KW-0732">Signal</keyword>
<dbReference type="InterPro" id="IPR000184">
    <property type="entry name" value="Bac_surfAg_D15"/>
</dbReference>
<dbReference type="PANTHER" id="PTHR12815:SF47">
    <property type="entry name" value="TRANSLOCATION AND ASSEMBLY MODULE SUBUNIT TAMA"/>
    <property type="match status" value="1"/>
</dbReference>
<evidence type="ECO:0000256" key="6">
    <source>
        <dbReference type="ARBA" id="ARBA00023136"/>
    </source>
</evidence>
<dbReference type="Proteomes" id="UP000071392">
    <property type="component" value="Unassembled WGS sequence"/>
</dbReference>
<proteinExistence type="predicted"/>
<feature type="domain" description="POTRA" evidence="9">
    <location>
        <begin position="277"/>
        <end position="355"/>
    </location>
</feature>
<organism evidence="10 11">
    <name type="scientific">Cephaloticoccus capnophilus</name>
    <dbReference type="NCBI Taxonomy" id="1548208"/>
    <lineage>
        <taxon>Bacteria</taxon>
        <taxon>Pseudomonadati</taxon>
        <taxon>Verrucomicrobiota</taxon>
        <taxon>Opitutia</taxon>
        <taxon>Opitutales</taxon>
        <taxon>Opitutaceae</taxon>
        <taxon>Cephaloticoccus</taxon>
    </lineage>
</organism>
<dbReference type="PROSITE" id="PS51779">
    <property type="entry name" value="POTRA"/>
    <property type="match status" value="4"/>
</dbReference>
<name>A0A139SJ23_9BACT</name>
<feature type="domain" description="POTRA" evidence="9">
    <location>
        <begin position="185"/>
        <end position="274"/>
    </location>
</feature>
<dbReference type="PANTHER" id="PTHR12815">
    <property type="entry name" value="SORTING AND ASSEMBLY MACHINERY SAMM50 PROTEIN FAMILY MEMBER"/>
    <property type="match status" value="1"/>
</dbReference>
<keyword evidence="5" id="KW-0677">Repeat</keyword>
<reference evidence="10 11" key="1">
    <citation type="submission" date="2016-02" db="EMBL/GenBank/DDBJ databases">
        <authorList>
            <person name="Wen L."/>
            <person name="He K."/>
            <person name="Yang H."/>
        </authorList>
    </citation>
    <scope>NUCLEOTIDE SEQUENCE [LARGE SCALE GENOMIC DNA]</scope>
    <source>
        <strain evidence="10 11">CV41</strain>
    </source>
</reference>
<dbReference type="STRING" id="1548208.AXK12_07110"/>
<keyword evidence="2" id="KW-1134">Transmembrane beta strand</keyword>
<gene>
    <name evidence="10" type="ORF">AXK12_07110</name>
</gene>
<dbReference type="Gene3D" id="2.40.160.50">
    <property type="entry name" value="membrane protein fhac: a member of the omp85/tpsb transporter family"/>
    <property type="match status" value="1"/>
</dbReference>
<keyword evidence="7" id="KW-0998">Cell outer membrane</keyword>
<evidence type="ECO:0000259" key="9">
    <source>
        <dbReference type="PROSITE" id="PS51779"/>
    </source>
</evidence>
<feature type="domain" description="POTRA" evidence="9">
    <location>
        <begin position="29"/>
        <end position="101"/>
    </location>
</feature>
<dbReference type="AlphaFoldDB" id="A0A139SJ23"/>
<evidence type="ECO:0000256" key="7">
    <source>
        <dbReference type="ARBA" id="ARBA00023237"/>
    </source>
</evidence>
<dbReference type="InterPro" id="IPR023707">
    <property type="entry name" value="OM_assembly_BamA"/>
</dbReference>
<evidence type="ECO:0000313" key="10">
    <source>
        <dbReference type="EMBL" id="KXU34549.1"/>
    </source>
</evidence>
<dbReference type="InterPro" id="IPR039910">
    <property type="entry name" value="D15-like"/>
</dbReference>
<evidence type="ECO:0000256" key="2">
    <source>
        <dbReference type="ARBA" id="ARBA00022452"/>
    </source>
</evidence>
<evidence type="ECO:0000256" key="8">
    <source>
        <dbReference type="NCBIfam" id="TIGR03303"/>
    </source>
</evidence>
<dbReference type="OrthoDB" id="9776356at2"/>
<dbReference type="NCBIfam" id="TIGR03303">
    <property type="entry name" value="OM_YaeT"/>
    <property type="match status" value="1"/>
</dbReference>
<dbReference type="GO" id="GO:0071709">
    <property type="term" value="P:membrane assembly"/>
    <property type="evidence" value="ECO:0007669"/>
    <property type="project" value="InterPro"/>
</dbReference>
<protein>
    <recommendedName>
        <fullName evidence="8">Outer membrane protein assembly factor BamA</fullName>
    </recommendedName>
</protein>
<sequence length="770" mass="87500">MGFAGLASSPLVVAQPFYQGEGREGQPEIRVGEIAVRFLGIANVSEEVVRANMQIREGRAVDDTMIDRDIRALYRTGLFEFIEVKREALPGNVFNLVVEVTPKYRVMSVSYRGNRKIKDNRLDREIKTRANASLDERQIKEDSEKIREHYQKEGYNQVSVTYAIERDRATGFGAVIFNIREGNRSKIGSIRFVGNDNIKSRKLRKAMDTRKWWWLSWLTGKGRFKDDAFEEDLDKLRDYYREEGYLDVEILPENISFSYPSPKKLLITIAVDEGRQYRIGEVEVTNATIYPPQLLKRLLRQRTGMVYSPSKLDKDVERLEDAYGTAGYLDTRVRMIRKPNITTGDIDLEYEIEESEKFSVESIAIEGNTKTKSVVILRELVLGPGDVYDTVREKISKLRLDNTRFFEDVQLSPQETNIPGRRNLRVAVREARTGNLTFGAGFSSLDRATVFAEVSQGNFDLFNYRSFFQGDGQKFRLRMQLGSRSSEALLSFEEPWLFERQLAMGFTLYRTSSEYNSDYYNQIASGGEVYLRKRLFELVDGRLSYTYEVVEIKDVTSEGLTLVQPGRTEISRVGLQILRDTRDKIIGTTTGNRVELNIDVAGGPFGGNVDYYKLDFRGAQYYPTFEFQNQVMSVMGRAGVIDSYGDSTSVPYYYSFFLGGPYTLRGFEYNDVAPRNSAGLLRGGKSYGMLSLEYSMDVVNPIRIAAFYDAGFVNPGAYDFNPSGLHDNIGVGIQLFVAGAPLRLDYGIPLSSSKQADKGGQFNFSFGTRF</sequence>
<comment type="subcellular location">
    <subcellularLocation>
        <location evidence="1">Membrane</location>
    </subcellularLocation>
</comment>
<dbReference type="Pfam" id="PF01103">
    <property type="entry name" value="Omp85"/>
    <property type="match status" value="1"/>
</dbReference>
<dbReference type="GO" id="GO:0009279">
    <property type="term" value="C:cell outer membrane"/>
    <property type="evidence" value="ECO:0007669"/>
    <property type="project" value="UniProtKB-UniRule"/>
</dbReference>
<dbReference type="EMBL" id="LSZP01000053">
    <property type="protein sequence ID" value="KXU34549.1"/>
    <property type="molecule type" value="Genomic_DNA"/>
</dbReference>
<evidence type="ECO:0000313" key="11">
    <source>
        <dbReference type="Proteomes" id="UP000071392"/>
    </source>
</evidence>
<evidence type="ECO:0000256" key="3">
    <source>
        <dbReference type="ARBA" id="ARBA00022692"/>
    </source>
</evidence>
<dbReference type="Pfam" id="PF07244">
    <property type="entry name" value="POTRA"/>
    <property type="match status" value="5"/>
</dbReference>
<accession>A0A139SJ23</accession>
<dbReference type="Gene3D" id="3.10.20.310">
    <property type="entry name" value="membrane protein fhac"/>
    <property type="match status" value="5"/>
</dbReference>
<feature type="domain" description="POTRA" evidence="9">
    <location>
        <begin position="358"/>
        <end position="431"/>
    </location>
</feature>
<dbReference type="InterPro" id="IPR034746">
    <property type="entry name" value="POTRA"/>
</dbReference>
<dbReference type="InterPro" id="IPR010827">
    <property type="entry name" value="BamA/TamA_POTRA"/>
</dbReference>
<keyword evidence="6" id="KW-0472">Membrane</keyword>
<evidence type="ECO:0000256" key="5">
    <source>
        <dbReference type="ARBA" id="ARBA00022737"/>
    </source>
</evidence>
<evidence type="ECO:0000256" key="1">
    <source>
        <dbReference type="ARBA" id="ARBA00004370"/>
    </source>
</evidence>
<dbReference type="PIRSF" id="PIRSF006076">
    <property type="entry name" value="OM_assembly_OMP85"/>
    <property type="match status" value="1"/>
</dbReference>
<evidence type="ECO:0000256" key="4">
    <source>
        <dbReference type="ARBA" id="ARBA00022729"/>
    </source>
</evidence>